<dbReference type="eggNOG" id="ENOG5032WK8">
    <property type="taxonomic scope" value="Bacteria"/>
</dbReference>
<accession>H2BST7</accession>
<feature type="transmembrane region" description="Helical" evidence="1">
    <location>
        <begin position="171"/>
        <end position="193"/>
    </location>
</feature>
<dbReference type="HOGENOM" id="CLU_1193452_0_0_10"/>
<feature type="transmembrane region" description="Helical" evidence="1">
    <location>
        <begin position="205"/>
        <end position="221"/>
    </location>
</feature>
<gene>
    <name evidence="2" type="ORF">Gilli_3063</name>
</gene>
<feature type="transmembrane region" description="Helical" evidence="1">
    <location>
        <begin position="142"/>
        <end position="164"/>
    </location>
</feature>
<proteinExistence type="predicted"/>
<keyword evidence="1" id="KW-1133">Transmembrane helix</keyword>
<dbReference type="OrthoDB" id="1454605at2"/>
<keyword evidence="3" id="KW-1185">Reference proteome</keyword>
<feature type="transmembrane region" description="Helical" evidence="1">
    <location>
        <begin position="78"/>
        <end position="98"/>
    </location>
</feature>
<evidence type="ECO:0000313" key="3">
    <source>
        <dbReference type="Proteomes" id="UP000003844"/>
    </source>
</evidence>
<feature type="transmembrane region" description="Helical" evidence="1">
    <location>
        <begin position="110"/>
        <end position="130"/>
    </location>
</feature>
<protein>
    <submittedName>
        <fullName evidence="2">Membrane protein</fullName>
    </submittedName>
</protein>
<feature type="transmembrane region" description="Helical" evidence="1">
    <location>
        <begin position="7"/>
        <end position="23"/>
    </location>
</feature>
<evidence type="ECO:0000313" key="2">
    <source>
        <dbReference type="EMBL" id="EHQ03673.1"/>
    </source>
</evidence>
<dbReference type="AlphaFoldDB" id="H2BST7"/>
<dbReference type="RefSeq" id="WP_006989979.1">
    <property type="nucleotide sequence ID" value="NZ_JH594606.1"/>
</dbReference>
<evidence type="ECO:0000256" key="1">
    <source>
        <dbReference type="SAM" id="Phobius"/>
    </source>
</evidence>
<dbReference type="EMBL" id="JH594606">
    <property type="protein sequence ID" value="EHQ03673.1"/>
    <property type="molecule type" value="Genomic_DNA"/>
</dbReference>
<keyword evidence="1" id="KW-0472">Membrane</keyword>
<keyword evidence="1" id="KW-0812">Transmembrane</keyword>
<sequence length="232" mass="27141">MKRKFRFITAFICLMVLDIMAVFSTWFWVVNIIYIVFLFNAVWMFRKKYKNFNSNLYVFLGFSGLAFLARIFETTWYFNQGSLILLTVAYLALIIESVKHIEIKNASNYMLLYFTLIVGINAYLLGIHVFDMRVHLPSSLDYGIYIVYYINLLTLGVFGFIYYLNSYSKKAVFFVSLILALIFAEVLRDMGVFYLQDPSVEVTEGILRLAVALFAVLFFTTKEKKLRLINML</sequence>
<organism evidence="2 3">
    <name type="scientific">Gillisia limnaea (strain DSM 15749 / LMG 21470 / R-8282)</name>
    <dbReference type="NCBI Taxonomy" id="865937"/>
    <lineage>
        <taxon>Bacteria</taxon>
        <taxon>Pseudomonadati</taxon>
        <taxon>Bacteroidota</taxon>
        <taxon>Flavobacteriia</taxon>
        <taxon>Flavobacteriales</taxon>
        <taxon>Flavobacteriaceae</taxon>
        <taxon>Gillisia</taxon>
    </lineage>
</organism>
<reference evidence="3" key="1">
    <citation type="journal article" date="2012" name="Stand. Genomic Sci.">
        <title>Genome sequence of the Antarctic rhodopsins-containing flavobacterium Gillisia limnaea type strain (R-8282(T)).</title>
        <authorList>
            <person name="Riedel T."/>
            <person name="Held B."/>
            <person name="Nolan M."/>
            <person name="Lucas S."/>
            <person name="Lapidus A."/>
            <person name="Tice H."/>
            <person name="Del Rio T.G."/>
            <person name="Cheng J.F."/>
            <person name="Han C."/>
            <person name="Tapia R."/>
            <person name="Goodwin L.A."/>
            <person name="Pitluck S."/>
            <person name="Liolios K."/>
            <person name="Mavromatis K."/>
            <person name="Pagani I."/>
            <person name="Ivanova N."/>
            <person name="Mikhailova N."/>
            <person name="Pati A."/>
            <person name="Chen A."/>
            <person name="Palaniappan K."/>
            <person name="Land M."/>
            <person name="Rohde M."/>
            <person name="Tindall B.J."/>
            <person name="Detter J.C."/>
            <person name="Goker M."/>
            <person name="Bristow J."/>
            <person name="Eisen J.A."/>
            <person name="Markowitz V."/>
            <person name="Hugenholtz P."/>
            <person name="Kyrpides N.C."/>
            <person name="Klenk H.P."/>
            <person name="Woyke T."/>
        </authorList>
    </citation>
    <scope>NUCLEOTIDE SEQUENCE [LARGE SCALE GENOMIC DNA]</scope>
    <source>
        <strain evidence="3">DSM 15749 / LMG 21470 / R-8282</strain>
    </source>
</reference>
<feature type="transmembrane region" description="Helical" evidence="1">
    <location>
        <begin position="52"/>
        <end position="72"/>
    </location>
</feature>
<dbReference type="Proteomes" id="UP000003844">
    <property type="component" value="Unassembled WGS sequence"/>
</dbReference>
<feature type="transmembrane region" description="Helical" evidence="1">
    <location>
        <begin position="29"/>
        <end position="45"/>
    </location>
</feature>
<dbReference type="STRING" id="865937.Gilli_3063"/>
<name>H2BST7_GILLR</name>